<feature type="transmembrane region" description="Helical" evidence="2">
    <location>
        <begin position="176"/>
        <end position="199"/>
    </location>
</feature>
<dbReference type="RefSeq" id="WP_345661540.1">
    <property type="nucleotide sequence ID" value="NZ_BAABET010000003.1"/>
</dbReference>
<dbReference type="EMBL" id="BAABET010000003">
    <property type="protein sequence ID" value="GAA4307246.1"/>
    <property type="molecule type" value="Genomic_DNA"/>
</dbReference>
<keyword evidence="2" id="KW-1133">Transmembrane helix</keyword>
<dbReference type="PANTHER" id="PTHR34989:SF1">
    <property type="entry name" value="PROTEIN HDED"/>
    <property type="match status" value="1"/>
</dbReference>
<keyword evidence="2" id="KW-0812">Transmembrane</keyword>
<dbReference type="PANTHER" id="PTHR34989">
    <property type="entry name" value="PROTEIN HDED"/>
    <property type="match status" value="1"/>
</dbReference>
<reference evidence="4" key="1">
    <citation type="journal article" date="2019" name="Int. J. Syst. Evol. Microbiol.">
        <title>The Global Catalogue of Microorganisms (GCM) 10K type strain sequencing project: providing services to taxonomists for standard genome sequencing and annotation.</title>
        <authorList>
            <consortium name="The Broad Institute Genomics Platform"/>
            <consortium name="The Broad Institute Genome Sequencing Center for Infectious Disease"/>
            <person name="Wu L."/>
            <person name="Ma J."/>
        </authorList>
    </citation>
    <scope>NUCLEOTIDE SEQUENCE [LARGE SCALE GENOMIC DNA]</scope>
    <source>
        <strain evidence="4">JCM 31290</strain>
    </source>
</reference>
<evidence type="ECO:0000313" key="3">
    <source>
        <dbReference type="EMBL" id="GAA4307246.1"/>
    </source>
</evidence>
<dbReference type="Proteomes" id="UP001501115">
    <property type="component" value="Unassembled WGS sequence"/>
</dbReference>
<evidence type="ECO:0000313" key="4">
    <source>
        <dbReference type="Proteomes" id="UP001501115"/>
    </source>
</evidence>
<name>A0ABP8FMY0_9ACTN</name>
<gene>
    <name evidence="3" type="ORF">GCM10023086_25760</name>
</gene>
<sequence length="228" mass="23910">MTPPSDSPSGTGTAPQHGTEPPDASRGGSLAALANMSWQILLTTGLAAIALGVVVLAWPEETLRVVGVLFGIYLLVIGVFQLVAAFGTHVPGHLRALHFLTGALSVLLGLICFRGTLQSILLLALWIGFSWLLRGTMVTATAVSAPDTPVRGWMLFTGIIGMLAGIVLIVSPFTSIGALTLAAGIMAIVLGVIEVFHAIRMRIEVGRLAPGTSAERRPAFRSQPHPQH</sequence>
<dbReference type="InterPro" id="IPR052712">
    <property type="entry name" value="Acid_resist_chaperone_HdeD"/>
</dbReference>
<evidence type="ECO:0000256" key="2">
    <source>
        <dbReference type="SAM" id="Phobius"/>
    </source>
</evidence>
<feature type="region of interest" description="Disordered" evidence="1">
    <location>
        <begin position="1"/>
        <end position="25"/>
    </location>
</feature>
<feature type="compositionally biased region" description="Polar residues" evidence="1">
    <location>
        <begin position="7"/>
        <end position="16"/>
    </location>
</feature>
<feature type="transmembrane region" description="Helical" evidence="2">
    <location>
        <begin position="36"/>
        <end position="58"/>
    </location>
</feature>
<evidence type="ECO:0000256" key="1">
    <source>
        <dbReference type="SAM" id="MobiDB-lite"/>
    </source>
</evidence>
<proteinExistence type="predicted"/>
<keyword evidence="4" id="KW-1185">Reference proteome</keyword>
<comment type="caution">
    <text evidence="3">The sequence shown here is derived from an EMBL/GenBank/DDBJ whole genome shotgun (WGS) entry which is preliminary data.</text>
</comment>
<feature type="transmembrane region" description="Helical" evidence="2">
    <location>
        <begin position="106"/>
        <end position="133"/>
    </location>
</feature>
<feature type="transmembrane region" description="Helical" evidence="2">
    <location>
        <begin position="153"/>
        <end position="170"/>
    </location>
</feature>
<protein>
    <submittedName>
        <fullName evidence="3">HdeD family acid-resistance protein</fullName>
    </submittedName>
</protein>
<accession>A0ABP8FMY0</accession>
<keyword evidence="2" id="KW-0472">Membrane</keyword>
<dbReference type="Pfam" id="PF03729">
    <property type="entry name" value="DUF308"/>
    <property type="match status" value="2"/>
</dbReference>
<feature type="transmembrane region" description="Helical" evidence="2">
    <location>
        <begin position="65"/>
        <end position="86"/>
    </location>
</feature>
<dbReference type="InterPro" id="IPR005325">
    <property type="entry name" value="DUF308_memb"/>
</dbReference>
<organism evidence="3 4">
    <name type="scientific">Streptomyces venetus</name>
    <dbReference type="NCBI Taxonomy" id="1701086"/>
    <lineage>
        <taxon>Bacteria</taxon>
        <taxon>Bacillati</taxon>
        <taxon>Actinomycetota</taxon>
        <taxon>Actinomycetes</taxon>
        <taxon>Kitasatosporales</taxon>
        <taxon>Streptomycetaceae</taxon>
        <taxon>Streptomyces</taxon>
    </lineage>
</organism>